<evidence type="ECO:0000256" key="6">
    <source>
        <dbReference type="ARBA" id="ARBA00022989"/>
    </source>
</evidence>
<sequence>MALDERSTGPVEASADPAARPEGTPVPARRGPRSLPPWARITLLAVLAAGFAAAYLTYDVTGNVAYVIERRSTVVLTMVVVAFAGAVSTVLFHTVTDNRILTPSIMGMEALFTLVQTSLVFVFGIAGLNMFPPAVEFLAQTALMLLFAVLLFQRLFTGGIGSLHLTLLVGIVFGVLFGSLSQLMRRLLTPDEFTALQSRLFARLTRADPELLPWVAAAVVLVAVYVWRMHRVMDVVALGRESAVNLGVDHRRVALQTLMIVALLTAASTALVGPMTFFGFMAATLAYQLAGSHEHRHVMPVAFLIGMCALVGGQFFLEHLLGHAGTLSVVIEFTGGALFLYFLLRKAAR</sequence>
<evidence type="ECO:0000256" key="1">
    <source>
        <dbReference type="ARBA" id="ARBA00004651"/>
    </source>
</evidence>
<evidence type="ECO:0000256" key="4">
    <source>
        <dbReference type="ARBA" id="ARBA00022475"/>
    </source>
</evidence>
<comment type="subcellular location">
    <subcellularLocation>
        <location evidence="1">Cell membrane</location>
        <topology evidence="1">Multi-pass membrane protein</topology>
    </subcellularLocation>
</comment>
<feature type="transmembrane region" description="Helical" evidence="9">
    <location>
        <begin position="323"/>
        <end position="344"/>
    </location>
</feature>
<feature type="transmembrane region" description="Helical" evidence="9">
    <location>
        <begin position="162"/>
        <end position="180"/>
    </location>
</feature>
<organism evidence="10 11">
    <name type="scientific">Nocardiopsis algeriensis</name>
    <dbReference type="NCBI Taxonomy" id="1478215"/>
    <lineage>
        <taxon>Bacteria</taxon>
        <taxon>Bacillati</taxon>
        <taxon>Actinomycetota</taxon>
        <taxon>Actinomycetes</taxon>
        <taxon>Streptosporangiales</taxon>
        <taxon>Nocardiopsidaceae</taxon>
        <taxon>Nocardiopsis</taxon>
    </lineage>
</organism>
<keyword evidence="6 9" id="KW-1133">Transmembrane helix</keyword>
<dbReference type="Gene3D" id="1.10.3470.10">
    <property type="entry name" value="ABC transporter involved in vitamin B12 uptake, BtuC"/>
    <property type="match status" value="1"/>
</dbReference>
<evidence type="ECO:0000313" key="11">
    <source>
        <dbReference type="Proteomes" id="UP000536604"/>
    </source>
</evidence>
<dbReference type="Proteomes" id="UP000536604">
    <property type="component" value="Unassembled WGS sequence"/>
</dbReference>
<dbReference type="GO" id="GO:0005886">
    <property type="term" value="C:plasma membrane"/>
    <property type="evidence" value="ECO:0007669"/>
    <property type="project" value="UniProtKB-SubCell"/>
</dbReference>
<keyword evidence="5 9" id="KW-0812">Transmembrane</keyword>
<protein>
    <submittedName>
        <fullName evidence="10">Iron complex transport system permease protein</fullName>
    </submittedName>
</protein>
<feature type="region of interest" description="Disordered" evidence="8">
    <location>
        <begin position="1"/>
        <end position="31"/>
    </location>
</feature>
<evidence type="ECO:0000256" key="7">
    <source>
        <dbReference type="ARBA" id="ARBA00023136"/>
    </source>
</evidence>
<dbReference type="CDD" id="cd06550">
    <property type="entry name" value="TM_ABC_iron-siderophores_like"/>
    <property type="match status" value="1"/>
</dbReference>
<feature type="transmembrane region" description="Helical" evidence="9">
    <location>
        <begin position="298"/>
        <end position="317"/>
    </location>
</feature>
<reference evidence="10 11" key="1">
    <citation type="submission" date="2020-08" db="EMBL/GenBank/DDBJ databases">
        <title>Genomic Encyclopedia of Type Strains, Phase III (KMG-III): the genomes of soil and plant-associated and newly described type strains.</title>
        <authorList>
            <person name="Whitman W."/>
        </authorList>
    </citation>
    <scope>NUCLEOTIDE SEQUENCE [LARGE SCALE GENOMIC DNA]</scope>
    <source>
        <strain evidence="10 11">CECT 8712</strain>
    </source>
</reference>
<gene>
    <name evidence="10" type="ORF">FHS13_003844</name>
</gene>
<feature type="transmembrane region" description="Helical" evidence="9">
    <location>
        <begin position="211"/>
        <end position="228"/>
    </location>
</feature>
<evidence type="ECO:0000313" key="10">
    <source>
        <dbReference type="EMBL" id="MBB6121865.1"/>
    </source>
</evidence>
<dbReference type="PANTHER" id="PTHR30472">
    <property type="entry name" value="FERRIC ENTEROBACTIN TRANSPORT SYSTEM PERMEASE PROTEIN"/>
    <property type="match status" value="1"/>
</dbReference>
<dbReference type="SUPFAM" id="SSF81345">
    <property type="entry name" value="ABC transporter involved in vitamin B12 uptake, BtuC"/>
    <property type="match status" value="1"/>
</dbReference>
<comment type="caution">
    <text evidence="10">The sequence shown here is derived from an EMBL/GenBank/DDBJ whole genome shotgun (WGS) entry which is preliminary data.</text>
</comment>
<dbReference type="InterPro" id="IPR037294">
    <property type="entry name" value="ABC_BtuC-like"/>
</dbReference>
<dbReference type="PANTHER" id="PTHR30472:SF19">
    <property type="entry name" value="PETROBACTIN IMPORT SYSTEM PERMEASE PROTEIN YCLO"/>
    <property type="match status" value="1"/>
</dbReference>
<feature type="transmembrane region" description="Helical" evidence="9">
    <location>
        <begin position="258"/>
        <end position="286"/>
    </location>
</feature>
<keyword evidence="3" id="KW-0813">Transport</keyword>
<feature type="transmembrane region" description="Helical" evidence="9">
    <location>
        <begin position="73"/>
        <end position="93"/>
    </location>
</feature>
<evidence type="ECO:0000256" key="2">
    <source>
        <dbReference type="ARBA" id="ARBA00007935"/>
    </source>
</evidence>
<feature type="transmembrane region" description="Helical" evidence="9">
    <location>
        <begin position="105"/>
        <end position="125"/>
    </location>
</feature>
<dbReference type="EMBL" id="JACHJO010000012">
    <property type="protein sequence ID" value="MBB6121865.1"/>
    <property type="molecule type" value="Genomic_DNA"/>
</dbReference>
<feature type="transmembrane region" description="Helical" evidence="9">
    <location>
        <begin position="38"/>
        <end position="61"/>
    </location>
</feature>
<keyword evidence="4" id="KW-1003">Cell membrane</keyword>
<keyword evidence="7 9" id="KW-0472">Membrane</keyword>
<keyword evidence="11" id="KW-1185">Reference proteome</keyword>
<name>A0A841IZI6_9ACTN</name>
<dbReference type="InterPro" id="IPR000522">
    <property type="entry name" value="ABC_transptr_permease_BtuC"/>
</dbReference>
<proteinExistence type="inferred from homology"/>
<dbReference type="RefSeq" id="WP_184293309.1">
    <property type="nucleotide sequence ID" value="NZ_JACHJO010000012.1"/>
</dbReference>
<feature type="transmembrane region" description="Helical" evidence="9">
    <location>
        <begin position="137"/>
        <end position="156"/>
    </location>
</feature>
<evidence type="ECO:0000256" key="8">
    <source>
        <dbReference type="SAM" id="MobiDB-lite"/>
    </source>
</evidence>
<dbReference type="GO" id="GO:0022857">
    <property type="term" value="F:transmembrane transporter activity"/>
    <property type="evidence" value="ECO:0007669"/>
    <property type="project" value="InterPro"/>
</dbReference>
<evidence type="ECO:0000256" key="3">
    <source>
        <dbReference type="ARBA" id="ARBA00022448"/>
    </source>
</evidence>
<dbReference type="AlphaFoldDB" id="A0A841IZI6"/>
<dbReference type="GO" id="GO:0033214">
    <property type="term" value="P:siderophore-iron import into cell"/>
    <property type="evidence" value="ECO:0007669"/>
    <property type="project" value="TreeGrafter"/>
</dbReference>
<dbReference type="Pfam" id="PF01032">
    <property type="entry name" value="FecCD"/>
    <property type="match status" value="1"/>
</dbReference>
<evidence type="ECO:0000256" key="9">
    <source>
        <dbReference type="SAM" id="Phobius"/>
    </source>
</evidence>
<evidence type="ECO:0000256" key="5">
    <source>
        <dbReference type="ARBA" id="ARBA00022692"/>
    </source>
</evidence>
<accession>A0A841IZI6</accession>
<comment type="similarity">
    <text evidence="2">Belongs to the binding-protein-dependent transport system permease family. FecCD subfamily.</text>
</comment>